<dbReference type="NCBIfam" id="NF033487">
    <property type="entry name" value="Lacal_2735_fam"/>
    <property type="match status" value="1"/>
</dbReference>
<name>A0AAD4FQR5_9GAMM</name>
<dbReference type="RefSeq" id="WP_010367621.1">
    <property type="nucleotide sequence ID" value="NZ_AHBZ03000023.1"/>
</dbReference>
<evidence type="ECO:0008006" key="3">
    <source>
        <dbReference type="Google" id="ProtNLM"/>
    </source>
</evidence>
<dbReference type="EMBL" id="AHBZ03000023">
    <property type="protein sequence ID" value="KAF7767657.1"/>
    <property type="molecule type" value="Genomic_DNA"/>
</dbReference>
<evidence type="ECO:0000313" key="2">
    <source>
        <dbReference type="Proteomes" id="UP000016487"/>
    </source>
</evidence>
<reference evidence="1" key="1">
    <citation type="journal article" date="2012" name="J. Bacteriol.">
        <title>Genome sequences of type strains of seven species of the marine bacterium Pseudoalteromonas.</title>
        <authorList>
            <person name="Xie B.B."/>
            <person name="Shu Y.L."/>
            <person name="Qin Q.L."/>
            <person name="Rong J.C."/>
            <person name="Zhang X.Y."/>
            <person name="Chen X.L."/>
            <person name="Shi M."/>
            <person name="He H.L."/>
            <person name="Zhou B.C."/>
            <person name="Zhang Y.Z."/>
        </authorList>
    </citation>
    <scope>NUCLEOTIDE SEQUENCE</scope>
    <source>
        <strain evidence="1">DSM 8771</strain>
    </source>
</reference>
<proteinExistence type="predicted"/>
<organism evidence="1 2">
    <name type="scientific">Pseudoalteromonas citrea</name>
    <dbReference type="NCBI Taxonomy" id="43655"/>
    <lineage>
        <taxon>Bacteria</taxon>
        <taxon>Pseudomonadati</taxon>
        <taxon>Pseudomonadota</taxon>
        <taxon>Gammaproteobacteria</taxon>
        <taxon>Alteromonadales</taxon>
        <taxon>Pseudoalteromonadaceae</taxon>
        <taxon>Pseudoalteromonas</taxon>
    </lineage>
</organism>
<evidence type="ECO:0000313" key="1">
    <source>
        <dbReference type="EMBL" id="KAF7767657.1"/>
    </source>
</evidence>
<accession>A0AAD4FQR5</accession>
<protein>
    <recommendedName>
        <fullName evidence="3">Lacal_2735 family protein</fullName>
    </recommendedName>
</protein>
<sequence>MFGIFKKDPQKKLRKRYDEKLEEAMHAQRRGDIKGYALLTAEAESIWAEILQLQQSD</sequence>
<reference evidence="1" key="2">
    <citation type="submission" date="2015-03" db="EMBL/GenBank/DDBJ databases">
        <title>Genome sequence of Pseudoalteromonas citrea.</title>
        <authorList>
            <person name="Xie B.-B."/>
            <person name="Rong J.-C."/>
            <person name="Qin Q.-L."/>
            <person name="Zhang Y.-Z."/>
        </authorList>
    </citation>
    <scope>NUCLEOTIDE SEQUENCE</scope>
    <source>
        <strain evidence="1">DSM 8771</strain>
    </source>
</reference>
<dbReference type="InterPro" id="IPR045493">
    <property type="entry name" value="DUF6435"/>
</dbReference>
<gene>
    <name evidence="1" type="ORF">PCIT_a3715</name>
</gene>
<comment type="caution">
    <text evidence="1">The sequence shown here is derived from an EMBL/GenBank/DDBJ whole genome shotgun (WGS) entry which is preliminary data.</text>
</comment>
<dbReference type="Pfam" id="PF20027">
    <property type="entry name" value="DUF6435"/>
    <property type="match status" value="1"/>
</dbReference>
<dbReference type="Proteomes" id="UP000016487">
    <property type="component" value="Unassembled WGS sequence"/>
</dbReference>
<dbReference type="AlphaFoldDB" id="A0AAD4FQR5"/>